<protein>
    <submittedName>
        <fullName evidence="1">Pentatricopeptide repeat-containing protein</fullName>
    </submittedName>
</protein>
<organism evidence="1 2">
    <name type="scientific">Cucumis melo var. makuwa</name>
    <name type="common">Oriental melon</name>
    <dbReference type="NCBI Taxonomy" id="1194695"/>
    <lineage>
        <taxon>Eukaryota</taxon>
        <taxon>Viridiplantae</taxon>
        <taxon>Streptophyta</taxon>
        <taxon>Embryophyta</taxon>
        <taxon>Tracheophyta</taxon>
        <taxon>Spermatophyta</taxon>
        <taxon>Magnoliopsida</taxon>
        <taxon>eudicotyledons</taxon>
        <taxon>Gunneridae</taxon>
        <taxon>Pentapetalae</taxon>
        <taxon>rosids</taxon>
        <taxon>fabids</taxon>
        <taxon>Cucurbitales</taxon>
        <taxon>Cucurbitaceae</taxon>
        <taxon>Benincaseae</taxon>
        <taxon>Cucumis</taxon>
    </lineage>
</organism>
<dbReference type="Proteomes" id="UP000321947">
    <property type="component" value="Unassembled WGS sequence"/>
</dbReference>
<proteinExistence type="predicted"/>
<sequence length="189" mass="21079">MKDLVNHCTPYDSSVKLFQNTADSVNQSEYASIIDSLRYAVDCTRLDIAYVVGLLYSDANWNSLSDESKATSGYIFNIAGGAVAWKSKKQIILAQLTMESEMIALATASEEASWLRNLLSEIPTWEIPIPAILIHCDSTVAISQKFRIVTITVRDNRVPSCRSTLDRFTFVNVEVRVASYGILRAFTKL</sequence>
<accession>A0A5D3DX35</accession>
<evidence type="ECO:0000313" key="2">
    <source>
        <dbReference type="Proteomes" id="UP000321947"/>
    </source>
</evidence>
<gene>
    <name evidence="1" type="ORF">E5676_scaffold629G00350</name>
</gene>
<name>A0A5D3DX35_CUCMM</name>
<evidence type="ECO:0000313" key="1">
    <source>
        <dbReference type="EMBL" id="TYK28407.1"/>
    </source>
</evidence>
<reference evidence="1 2" key="1">
    <citation type="submission" date="2019-08" db="EMBL/GenBank/DDBJ databases">
        <title>Draft genome sequences of two oriental melons (Cucumis melo L. var makuwa).</title>
        <authorList>
            <person name="Kwon S.-Y."/>
        </authorList>
    </citation>
    <scope>NUCLEOTIDE SEQUENCE [LARGE SCALE GENOMIC DNA]</scope>
    <source>
        <strain evidence="2">cv. Chang Bougi</strain>
        <tissue evidence="1">Leaf</tissue>
    </source>
</reference>
<dbReference type="AlphaFoldDB" id="A0A5D3DX35"/>
<comment type="caution">
    <text evidence="1">The sequence shown here is derived from an EMBL/GenBank/DDBJ whole genome shotgun (WGS) entry which is preliminary data.</text>
</comment>
<dbReference type="EMBL" id="SSTD01002102">
    <property type="protein sequence ID" value="TYK28407.1"/>
    <property type="molecule type" value="Genomic_DNA"/>
</dbReference>
<dbReference type="CDD" id="cd09272">
    <property type="entry name" value="RNase_HI_RT_Ty1"/>
    <property type="match status" value="1"/>
</dbReference>
<dbReference type="PANTHER" id="PTHR11439">
    <property type="entry name" value="GAG-POL-RELATED RETROTRANSPOSON"/>
    <property type="match status" value="1"/>
</dbReference>
<dbReference type="PANTHER" id="PTHR11439:SF440">
    <property type="entry name" value="INTEGRASE CATALYTIC DOMAIN-CONTAINING PROTEIN"/>
    <property type="match status" value="1"/>
</dbReference>